<accession>A0A840D3N2</accession>
<protein>
    <recommendedName>
        <fullName evidence="4">IPT/TIG domain-containing protein</fullName>
    </recommendedName>
</protein>
<feature type="signal peptide" evidence="1">
    <location>
        <begin position="1"/>
        <end position="24"/>
    </location>
</feature>
<proteinExistence type="predicted"/>
<evidence type="ECO:0000313" key="3">
    <source>
        <dbReference type="Proteomes" id="UP000560658"/>
    </source>
</evidence>
<comment type="caution">
    <text evidence="2">The sequence shown here is derived from an EMBL/GenBank/DDBJ whole genome shotgun (WGS) entry which is preliminary data.</text>
</comment>
<name>A0A840D3N2_9BACE</name>
<dbReference type="AlphaFoldDB" id="A0A840D3N2"/>
<dbReference type="Proteomes" id="UP000560658">
    <property type="component" value="Unassembled WGS sequence"/>
</dbReference>
<evidence type="ECO:0008006" key="4">
    <source>
        <dbReference type="Google" id="ProtNLM"/>
    </source>
</evidence>
<dbReference type="RefSeq" id="WP_183207977.1">
    <property type="nucleotide sequence ID" value="NZ_JACIER010000003.1"/>
</dbReference>
<dbReference type="SUPFAM" id="SSF81296">
    <property type="entry name" value="E set domains"/>
    <property type="match status" value="1"/>
</dbReference>
<evidence type="ECO:0000313" key="2">
    <source>
        <dbReference type="EMBL" id="MBB4043335.1"/>
    </source>
</evidence>
<feature type="chain" id="PRO_5033022013" description="IPT/TIG domain-containing protein" evidence="1">
    <location>
        <begin position="25"/>
        <end position="756"/>
    </location>
</feature>
<dbReference type="InterPro" id="IPR013783">
    <property type="entry name" value="Ig-like_fold"/>
</dbReference>
<dbReference type="InterPro" id="IPR014756">
    <property type="entry name" value="Ig_E-set"/>
</dbReference>
<dbReference type="EMBL" id="JACIER010000003">
    <property type="protein sequence ID" value="MBB4043335.1"/>
    <property type="molecule type" value="Genomic_DNA"/>
</dbReference>
<organism evidence="2 3">
    <name type="scientific">Bacteroides reticulotermitis</name>
    <dbReference type="NCBI Taxonomy" id="1133319"/>
    <lineage>
        <taxon>Bacteria</taxon>
        <taxon>Pseudomonadati</taxon>
        <taxon>Bacteroidota</taxon>
        <taxon>Bacteroidia</taxon>
        <taxon>Bacteroidales</taxon>
        <taxon>Bacteroidaceae</taxon>
        <taxon>Bacteroides</taxon>
    </lineage>
</organism>
<sequence length="756" mass="80417">MKFNRILNQIILVALAVLSVTFTACDNDDDDNSGSMMLEAFGPSPALRGSKLTFIGRNLDRVTSVTLPANIEITDIEVIDNQHIKVVIPQNAEVGYVKLRFANGLEVTTKTLLTYTEPISVSKMAPSPVKAGEKLTIEGDYLNLIERVIFAENVEVGSGDFVTWERKKIVVEVPRKAQTGKIILANNEKIPLELESPTELQIVLPSVEKTLDLTNKKPGELVQITVKDIDLVESVLLPNGTPVEFTKEENVLSFTLPDGVTDGVIAMVAPSGVKVAIANIGMAVPTELEAEPVTDLRAGDVITIKGLNMNLTTTVTFPGVAAAVKPQSISATSIKVEMPEAAISGNLILHTASGNTSAPIVISTLKPEVLAYNPSPVAAGSELALIGKHLDLVTNVTFGGGKQGTILSQAAAELAVKVPADAESGEVILKMKNGETVTCASLDITKPVFCYIPELPGDDVDIKAGEILSVAVQNADKLTNVQVNGSNTQYILQKSTLYMLIPNNAGGKTTVTLISSNGSIDYIIDVIGSGTIETIIMDQVRDLGSWAGEAAGGAFRLYKEAFNDVKAGSILKFYFAVTGSGQLQINDANWGQWGQMLEFNDLAQTSYEMELTQAFLTRILTTNDGWSTTATVIQGQHLIISKVSIITKGGTAAQPIWTGNQVMPDNWSGSLQLTDVSLFAKAKVGQKIVVKTADVLAGAQGSFKGGNWVAIADGTEYFDITGDFELTITADILSKLLAGGMIISGKNYTAVSVSIK</sequence>
<keyword evidence="1" id="KW-0732">Signal</keyword>
<reference evidence="2" key="1">
    <citation type="submission" date="2020-08" db="EMBL/GenBank/DDBJ databases">
        <title>Genomic Encyclopedia of Type Strains, Phase IV (KMG-IV): sequencing the most valuable type-strain genomes for metagenomic binning, comparative biology and taxonomic classification.</title>
        <authorList>
            <person name="Goeker M."/>
        </authorList>
    </citation>
    <scope>NUCLEOTIDE SEQUENCE [LARGE SCALE GENOMIC DNA]</scope>
    <source>
        <strain evidence="2">DSM 105720</strain>
    </source>
</reference>
<dbReference type="Gene3D" id="2.60.40.10">
    <property type="entry name" value="Immunoglobulins"/>
    <property type="match status" value="4"/>
</dbReference>
<dbReference type="PROSITE" id="PS51257">
    <property type="entry name" value="PROKAR_LIPOPROTEIN"/>
    <property type="match status" value="1"/>
</dbReference>
<gene>
    <name evidence="2" type="ORF">GGR06_001102</name>
</gene>
<evidence type="ECO:0000256" key="1">
    <source>
        <dbReference type="SAM" id="SignalP"/>
    </source>
</evidence>
<keyword evidence="3" id="KW-1185">Reference proteome</keyword>